<dbReference type="CDD" id="cd00093">
    <property type="entry name" value="HTH_XRE"/>
    <property type="match status" value="1"/>
</dbReference>
<sequence>MPTYTKVLDEDARLLKELGMRLRLARKRRSLSAEKLAELAGITRVTLNRLEVGEPAAATLGTLTKVMGALGMAGDLMLLARDDRAGHQLRDASLLEPRKPALPRLIALKDLPCLRTVAAWHLPDADTRLTPEEVFNLYERNWRYIEPEKIVGKEAAVLKKLTKTVGKGVLLV</sequence>
<protein>
    <submittedName>
        <fullName evidence="2">Transcriptional regulator with XRE-family HTH domain</fullName>
    </submittedName>
</protein>
<name>A0ABU1V988_9BURK</name>
<evidence type="ECO:0000259" key="1">
    <source>
        <dbReference type="PROSITE" id="PS50943"/>
    </source>
</evidence>
<proteinExistence type="predicted"/>
<dbReference type="EMBL" id="JAVDWE010000004">
    <property type="protein sequence ID" value="MDR7094023.1"/>
    <property type="molecule type" value="Genomic_DNA"/>
</dbReference>
<keyword evidence="3" id="KW-1185">Reference proteome</keyword>
<dbReference type="InterPro" id="IPR010982">
    <property type="entry name" value="Lambda_DNA-bd_dom_sf"/>
</dbReference>
<evidence type="ECO:0000313" key="3">
    <source>
        <dbReference type="Proteomes" id="UP001265550"/>
    </source>
</evidence>
<dbReference type="Gene3D" id="1.10.260.40">
    <property type="entry name" value="lambda repressor-like DNA-binding domains"/>
    <property type="match status" value="1"/>
</dbReference>
<evidence type="ECO:0000313" key="2">
    <source>
        <dbReference type="EMBL" id="MDR7094023.1"/>
    </source>
</evidence>
<dbReference type="RefSeq" id="WP_204733256.1">
    <property type="nucleotide sequence ID" value="NZ_JAVDWE010000004.1"/>
</dbReference>
<accession>A0ABU1V988</accession>
<dbReference type="PROSITE" id="PS50943">
    <property type="entry name" value="HTH_CROC1"/>
    <property type="match status" value="1"/>
</dbReference>
<gene>
    <name evidence="2" type="ORF">J2X09_001761</name>
</gene>
<organism evidence="2 3">
    <name type="scientific">Hydrogenophaga laconesensis</name>
    <dbReference type="NCBI Taxonomy" id="1805971"/>
    <lineage>
        <taxon>Bacteria</taxon>
        <taxon>Pseudomonadati</taxon>
        <taxon>Pseudomonadota</taxon>
        <taxon>Betaproteobacteria</taxon>
        <taxon>Burkholderiales</taxon>
        <taxon>Comamonadaceae</taxon>
        <taxon>Hydrogenophaga</taxon>
    </lineage>
</organism>
<dbReference type="Pfam" id="PF01381">
    <property type="entry name" value="HTH_3"/>
    <property type="match status" value="1"/>
</dbReference>
<dbReference type="Proteomes" id="UP001265550">
    <property type="component" value="Unassembled WGS sequence"/>
</dbReference>
<dbReference type="SMART" id="SM00530">
    <property type="entry name" value="HTH_XRE"/>
    <property type="match status" value="1"/>
</dbReference>
<reference evidence="2 3" key="1">
    <citation type="submission" date="2023-07" db="EMBL/GenBank/DDBJ databases">
        <title>Sorghum-associated microbial communities from plants grown in Nebraska, USA.</title>
        <authorList>
            <person name="Schachtman D."/>
        </authorList>
    </citation>
    <scope>NUCLEOTIDE SEQUENCE [LARGE SCALE GENOMIC DNA]</scope>
    <source>
        <strain evidence="2 3">BE240</strain>
    </source>
</reference>
<comment type="caution">
    <text evidence="2">The sequence shown here is derived from an EMBL/GenBank/DDBJ whole genome shotgun (WGS) entry which is preliminary data.</text>
</comment>
<dbReference type="InterPro" id="IPR001387">
    <property type="entry name" value="Cro/C1-type_HTH"/>
</dbReference>
<feature type="domain" description="HTH cro/C1-type" evidence="1">
    <location>
        <begin position="22"/>
        <end position="76"/>
    </location>
</feature>
<dbReference type="SUPFAM" id="SSF47413">
    <property type="entry name" value="lambda repressor-like DNA-binding domains"/>
    <property type="match status" value="1"/>
</dbReference>